<name>W0JVH2_9EURY</name>
<feature type="transmembrane region" description="Helical" evidence="2">
    <location>
        <begin position="22"/>
        <end position="43"/>
    </location>
</feature>
<gene>
    <name evidence="3" type="ORF">HALLA_14760</name>
</gene>
<protein>
    <submittedName>
        <fullName evidence="3">Uncharacterized protein</fullName>
    </submittedName>
</protein>
<proteinExistence type="predicted"/>
<evidence type="ECO:0000256" key="1">
    <source>
        <dbReference type="SAM" id="MobiDB-lite"/>
    </source>
</evidence>
<dbReference type="RefSeq" id="WP_049953106.1">
    <property type="nucleotide sequence ID" value="NZ_CP007055.1"/>
</dbReference>
<dbReference type="AlphaFoldDB" id="W0JVH2"/>
<dbReference type="Proteomes" id="UP000019024">
    <property type="component" value="Chromosome"/>
</dbReference>
<feature type="region of interest" description="Disordered" evidence="1">
    <location>
        <begin position="57"/>
        <end position="76"/>
    </location>
</feature>
<dbReference type="EMBL" id="CP007055">
    <property type="protein sequence ID" value="AHG01058.1"/>
    <property type="molecule type" value="Genomic_DNA"/>
</dbReference>
<accession>W0JVH2</accession>
<keyword evidence="2" id="KW-1133">Transmembrane helix</keyword>
<evidence type="ECO:0000313" key="3">
    <source>
        <dbReference type="EMBL" id="AHG01058.1"/>
    </source>
</evidence>
<dbReference type="GeneID" id="25145686"/>
<reference evidence="3 4" key="1">
    <citation type="submission" date="2014-01" db="EMBL/GenBank/DDBJ databases">
        <authorList>
            <consortium name="DOE Joint Genome Institute"/>
            <person name="Anderson I."/>
            <person name="Huntemann M."/>
            <person name="Han J."/>
            <person name="Chen A."/>
            <person name="Kyrpides N."/>
            <person name="Mavromatis K."/>
            <person name="Markowitz V."/>
            <person name="Palaniappan K."/>
            <person name="Ivanova N."/>
            <person name="Schaumberg A."/>
            <person name="Pati A."/>
            <person name="Liolios K."/>
            <person name="Nordberg H.P."/>
            <person name="Cantor M.N."/>
            <person name="Hua S.X."/>
            <person name="Woyke T."/>
        </authorList>
    </citation>
    <scope>NUCLEOTIDE SEQUENCE [LARGE SCALE GENOMIC DNA]</scope>
    <source>
        <strain evidence="3 4">XH-48</strain>
    </source>
</reference>
<dbReference type="HOGENOM" id="CLU_2645747_0_0_2"/>
<organism evidence="3 4">
    <name type="scientific">Halostagnicola larsenii XH-48</name>
    <dbReference type="NCBI Taxonomy" id="797299"/>
    <lineage>
        <taxon>Archaea</taxon>
        <taxon>Methanobacteriati</taxon>
        <taxon>Methanobacteriota</taxon>
        <taxon>Stenosarchaea group</taxon>
        <taxon>Halobacteria</taxon>
        <taxon>Halobacteriales</taxon>
        <taxon>Natrialbaceae</taxon>
        <taxon>Halostagnicola</taxon>
    </lineage>
</organism>
<evidence type="ECO:0000313" key="4">
    <source>
        <dbReference type="Proteomes" id="UP000019024"/>
    </source>
</evidence>
<dbReference type="OrthoDB" id="350841at2157"/>
<dbReference type="KEGG" id="hlr:HALLA_14760"/>
<sequence length="76" mass="8484">MSDRNAIEELEARLGFVPRRRLVLGVVLLIPPFTILGVALLGYELLRAGKPLREAENERLIGPDPDAKDISTEYEP</sequence>
<keyword evidence="4" id="KW-1185">Reference proteome</keyword>
<evidence type="ECO:0000256" key="2">
    <source>
        <dbReference type="SAM" id="Phobius"/>
    </source>
</evidence>
<keyword evidence="2" id="KW-0472">Membrane</keyword>
<keyword evidence="2" id="KW-0812">Transmembrane</keyword>